<sequence length="145" mass="17531">MWWWDQLIENRVEEAREKGLFENLRGQGRPLKLEPGSGPEWLANHLLRENDMLPDWLQLRKEIHEERPRVIAALQEYDEQATVLDPRRPRDRAILDRLEQRYVQAAREINRKIDEHNLRCPSIHHELVRFPEDAIARRRRRANAH</sequence>
<accession>D1C358</accession>
<gene>
    <name evidence="2" type="ordered locus">Sthe_1240</name>
</gene>
<dbReference type="eggNOG" id="ENOG5033DCW">
    <property type="taxonomic scope" value="Bacteria"/>
</dbReference>
<evidence type="ECO:0000313" key="2">
    <source>
        <dbReference type="EMBL" id="ACZ38675.1"/>
    </source>
</evidence>
<dbReference type="AlphaFoldDB" id="D1C358"/>
<dbReference type="OrthoDB" id="9798476at2"/>
<dbReference type="Proteomes" id="UP000002027">
    <property type="component" value="Chromosome 1"/>
</dbReference>
<dbReference type="STRING" id="479434.Sthe_1240"/>
<reference evidence="3" key="1">
    <citation type="submission" date="2009-11" db="EMBL/GenBank/DDBJ databases">
        <title>The complete chromosome 1 of Sphaerobacter thermophilus DSM 20745.</title>
        <authorList>
            <person name="Lucas S."/>
            <person name="Copeland A."/>
            <person name="Lapidus A."/>
            <person name="Glavina del Rio T."/>
            <person name="Dalin E."/>
            <person name="Tice H."/>
            <person name="Bruce D."/>
            <person name="Goodwin L."/>
            <person name="Pitluck S."/>
            <person name="Kyrpides N."/>
            <person name="Mavromatis K."/>
            <person name="Ivanova N."/>
            <person name="Mikhailova N."/>
            <person name="LaButti K.M."/>
            <person name="Clum A."/>
            <person name="Sun H.I."/>
            <person name="Brettin T."/>
            <person name="Detter J.C."/>
            <person name="Han C."/>
            <person name="Larimer F."/>
            <person name="Land M."/>
            <person name="Hauser L."/>
            <person name="Markowitz V."/>
            <person name="Cheng J.F."/>
            <person name="Hugenholtz P."/>
            <person name="Woyke T."/>
            <person name="Wu D."/>
            <person name="Steenblock K."/>
            <person name="Schneider S."/>
            <person name="Pukall R."/>
            <person name="Goeker M."/>
            <person name="Klenk H.P."/>
            <person name="Eisen J.A."/>
        </authorList>
    </citation>
    <scope>NUCLEOTIDE SEQUENCE [LARGE SCALE GENOMIC DNA]</scope>
    <source>
        <strain evidence="3">ATCC 49802 / DSM 20745 / S 6022</strain>
    </source>
</reference>
<keyword evidence="3" id="KW-1185">Reference proteome</keyword>
<dbReference type="Pfam" id="PF09350">
    <property type="entry name" value="DJC28_CD"/>
    <property type="match status" value="1"/>
</dbReference>
<feature type="domain" description="DnaJ homologue subfamily C member 28 conserved" evidence="1">
    <location>
        <begin position="7"/>
        <end position="67"/>
    </location>
</feature>
<name>D1C358_SPHTD</name>
<dbReference type="HOGENOM" id="CLU_1757963_0_0_0"/>
<dbReference type="InParanoid" id="D1C358"/>
<reference evidence="2 3" key="2">
    <citation type="journal article" date="2010" name="Stand. Genomic Sci.">
        <title>Complete genome sequence of Desulfohalobium retbaense type strain (HR(100)).</title>
        <authorList>
            <person name="Spring S."/>
            <person name="Nolan M."/>
            <person name="Lapidus A."/>
            <person name="Glavina Del Rio T."/>
            <person name="Copeland A."/>
            <person name="Tice H."/>
            <person name="Cheng J.F."/>
            <person name="Lucas S."/>
            <person name="Land M."/>
            <person name="Chen F."/>
            <person name="Bruce D."/>
            <person name="Goodwin L."/>
            <person name="Pitluck S."/>
            <person name="Ivanova N."/>
            <person name="Mavromatis K."/>
            <person name="Mikhailova N."/>
            <person name="Pati A."/>
            <person name="Chen A."/>
            <person name="Palaniappan K."/>
            <person name="Hauser L."/>
            <person name="Chang Y.J."/>
            <person name="Jeffries C.D."/>
            <person name="Munk C."/>
            <person name="Kiss H."/>
            <person name="Chain P."/>
            <person name="Han C."/>
            <person name="Brettin T."/>
            <person name="Detter J.C."/>
            <person name="Schuler E."/>
            <person name="Goker M."/>
            <person name="Rohde M."/>
            <person name="Bristow J."/>
            <person name="Eisen J.A."/>
            <person name="Markowitz V."/>
            <person name="Hugenholtz P."/>
            <person name="Kyrpides N.C."/>
            <person name="Klenk H.P."/>
        </authorList>
    </citation>
    <scope>NUCLEOTIDE SEQUENCE [LARGE SCALE GENOMIC DNA]</scope>
    <source>
        <strain evidence="3">ATCC 49802 / DSM 20745 / S 6022</strain>
    </source>
</reference>
<dbReference type="InterPro" id="IPR018961">
    <property type="entry name" value="DnaJ_homolog_subfam-C_membr-28"/>
</dbReference>
<dbReference type="PANTHER" id="PTHR39158:SF1">
    <property type="entry name" value="DNAJ HOMOLOG SUBFAMILY C MEMBER 28"/>
    <property type="match status" value="1"/>
</dbReference>
<dbReference type="KEGG" id="sti:Sthe_1240"/>
<evidence type="ECO:0000259" key="1">
    <source>
        <dbReference type="Pfam" id="PF09350"/>
    </source>
</evidence>
<evidence type="ECO:0000313" key="3">
    <source>
        <dbReference type="Proteomes" id="UP000002027"/>
    </source>
</evidence>
<dbReference type="PANTHER" id="PTHR39158">
    <property type="entry name" value="OS08G0560600 PROTEIN"/>
    <property type="match status" value="1"/>
</dbReference>
<proteinExistence type="predicted"/>
<dbReference type="InterPro" id="IPR052573">
    <property type="entry name" value="DnaJ_C_subfamily_28"/>
</dbReference>
<protein>
    <recommendedName>
        <fullName evidence="1">DnaJ homologue subfamily C member 28 conserved domain-containing protein</fullName>
    </recommendedName>
</protein>
<dbReference type="EMBL" id="CP001823">
    <property type="protein sequence ID" value="ACZ38675.1"/>
    <property type="molecule type" value="Genomic_DNA"/>
</dbReference>
<organism evidence="2 3">
    <name type="scientific">Sphaerobacter thermophilus (strain ATCC 49802 / DSM 20745 / KCCM 41009 / NCIMB 13125 / S 6022)</name>
    <dbReference type="NCBI Taxonomy" id="479434"/>
    <lineage>
        <taxon>Bacteria</taxon>
        <taxon>Pseudomonadati</taxon>
        <taxon>Thermomicrobiota</taxon>
        <taxon>Thermomicrobia</taxon>
        <taxon>Sphaerobacterales</taxon>
        <taxon>Sphaerobacterineae</taxon>
        <taxon>Sphaerobacteraceae</taxon>
        <taxon>Sphaerobacter</taxon>
    </lineage>
</organism>
<dbReference type="RefSeq" id="WP_012871722.1">
    <property type="nucleotide sequence ID" value="NC_013523.1"/>
</dbReference>